<dbReference type="GeneID" id="82205843"/>
<dbReference type="InterPro" id="IPR029058">
    <property type="entry name" value="AB_hydrolase_fold"/>
</dbReference>
<reference evidence="1 2" key="1">
    <citation type="submission" date="2014-04" db="EMBL/GenBank/DDBJ databases">
        <authorList>
            <person name="Hornung B.V."/>
        </authorList>
    </citation>
    <scope>NUCLEOTIDE SEQUENCE [LARGE SCALE GENOMIC DNA]</scope>
    <source>
        <strain evidence="1 2">CRIB</strain>
    </source>
</reference>
<gene>
    <name evidence="1" type="ORF">CRIB_1814</name>
</gene>
<proteinExistence type="predicted"/>
<dbReference type="EMBL" id="LN555523">
    <property type="protein sequence ID" value="CED94421.1"/>
    <property type="molecule type" value="Genomic_DNA"/>
</dbReference>
<protein>
    <submittedName>
        <fullName evidence="1">Prokaryotic membrane lipoprotein lipid attachment site profile</fullName>
    </submittedName>
</protein>
<evidence type="ECO:0000313" key="2">
    <source>
        <dbReference type="Proteomes" id="UP000245622"/>
    </source>
</evidence>
<keyword evidence="1" id="KW-0449">Lipoprotein</keyword>
<dbReference type="Proteomes" id="UP000245622">
    <property type="component" value="Chromosome 1"/>
</dbReference>
<dbReference type="AlphaFoldDB" id="A0A1V1I2F2"/>
<sequence>MRKFIITSIIFITILVSACSIKENSIETLEPTEIKQKSSENYEVETIDFNIGERNIDDIDYTLKGVISIPKQSKQKKLKVAIIVPGYYKDTKRQDKGFKYLTEYIAKNGYLGISIDTDSAYYLGHTVDKEYENIPKIFDEHIKMLKEANEGHNIYNIDLENKIDFKHIAVISSAVSKEAIFKLTKDQSEKGVNILTLLLINPTNNKYNDFNIDNVKNISILVSELDEEVIGLDGFSIYNILKKCKNQNILSLTLLKNANHNYFNSSIKSNDAQTLDIDLTNQISRVEQEKFLKKFTITYLKACFRNKYDNTIYDTKVPTVTKIDNLDVINYLQTSKNKDLKDIRKIDEFKGKNINFSIVKTELPKINLPEISHKTVELLNIKWEYKGGKLSFKPDINDFSKFNNITINTMLYPDNESNVKGRSQGICIELTDNKGKSKAVEISKESNLISYPKCKLENLDFENEKEVIFWNKTTPMSNIRIPMVLYKDIDLKNIKKFNIILNKTNSGDLLFESIMLD</sequence>
<keyword evidence="2" id="KW-1185">Reference proteome</keyword>
<evidence type="ECO:0000313" key="1">
    <source>
        <dbReference type="EMBL" id="CED94421.1"/>
    </source>
</evidence>
<dbReference type="Gene3D" id="3.40.50.1820">
    <property type="entry name" value="alpha/beta hydrolase"/>
    <property type="match status" value="1"/>
</dbReference>
<dbReference type="PROSITE" id="PS51257">
    <property type="entry name" value="PROKAR_LIPOPROTEIN"/>
    <property type="match status" value="1"/>
</dbReference>
<accession>A0A1V1I2F2</accession>
<name>A0A1V1I2F2_9FIRM</name>
<dbReference type="RefSeq" id="WP_180701943.1">
    <property type="nucleotide sequence ID" value="NZ_JAVSGX010000004.1"/>
</dbReference>
<organism evidence="1 2">
    <name type="scientific">Romboutsia ilealis</name>
    <dbReference type="NCBI Taxonomy" id="1115758"/>
    <lineage>
        <taxon>Bacteria</taxon>
        <taxon>Bacillati</taxon>
        <taxon>Bacillota</taxon>
        <taxon>Clostridia</taxon>
        <taxon>Peptostreptococcales</taxon>
        <taxon>Peptostreptococcaceae</taxon>
        <taxon>Romboutsia</taxon>
    </lineage>
</organism>
<dbReference type="KEGG" id="ril:CRIB_1814"/>